<evidence type="ECO:0000256" key="3">
    <source>
        <dbReference type="SAM" id="SignalP"/>
    </source>
</evidence>
<keyword evidence="1" id="KW-0677">Repeat</keyword>
<dbReference type="InterPro" id="IPR051012">
    <property type="entry name" value="CellSynth/LPSAsmb/PSIAsmb"/>
</dbReference>
<gene>
    <name evidence="4" type="ORF">ACFO5X_05715</name>
</gene>
<keyword evidence="3" id="KW-0732">Signal</keyword>
<evidence type="ECO:0000256" key="2">
    <source>
        <dbReference type="ARBA" id="ARBA00022803"/>
    </source>
</evidence>
<dbReference type="Pfam" id="PF13429">
    <property type="entry name" value="TPR_15"/>
    <property type="match status" value="1"/>
</dbReference>
<protein>
    <submittedName>
        <fullName evidence="4">Tetratricopeptide repeat protein</fullName>
    </submittedName>
</protein>
<dbReference type="PROSITE" id="PS51257">
    <property type="entry name" value="PROKAR_LIPOPROTEIN"/>
    <property type="match status" value="1"/>
</dbReference>
<dbReference type="PANTHER" id="PTHR45586">
    <property type="entry name" value="TPR REPEAT-CONTAINING PROTEIN PA4667"/>
    <property type="match status" value="1"/>
</dbReference>
<proteinExistence type="predicted"/>
<comment type="caution">
    <text evidence="4">The sequence shown here is derived from an EMBL/GenBank/DDBJ whole genome shotgun (WGS) entry which is preliminary data.</text>
</comment>
<evidence type="ECO:0000256" key="1">
    <source>
        <dbReference type="ARBA" id="ARBA00022737"/>
    </source>
</evidence>
<dbReference type="InterPro" id="IPR011990">
    <property type="entry name" value="TPR-like_helical_dom_sf"/>
</dbReference>
<keyword evidence="5" id="KW-1185">Reference proteome</keyword>
<dbReference type="EMBL" id="JBHSGI010000002">
    <property type="protein sequence ID" value="MFC4668045.1"/>
    <property type="molecule type" value="Genomic_DNA"/>
</dbReference>
<organism evidence="4 5">
    <name type="scientific">Seohaeicola nanhaiensis</name>
    <dbReference type="NCBI Taxonomy" id="1387282"/>
    <lineage>
        <taxon>Bacteria</taxon>
        <taxon>Pseudomonadati</taxon>
        <taxon>Pseudomonadota</taxon>
        <taxon>Alphaproteobacteria</taxon>
        <taxon>Rhodobacterales</taxon>
        <taxon>Roseobacteraceae</taxon>
        <taxon>Seohaeicola</taxon>
    </lineage>
</organism>
<name>A0ABV9KDM0_9RHOB</name>
<dbReference type="Proteomes" id="UP001595973">
    <property type="component" value="Unassembled WGS sequence"/>
</dbReference>
<dbReference type="SUPFAM" id="SSF48452">
    <property type="entry name" value="TPR-like"/>
    <property type="match status" value="4"/>
</dbReference>
<evidence type="ECO:0000313" key="5">
    <source>
        <dbReference type="Proteomes" id="UP001595973"/>
    </source>
</evidence>
<dbReference type="SMART" id="SM00028">
    <property type="entry name" value="TPR"/>
    <property type="match status" value="6"/>
</dbReference>
<dbReference type="PANTHER" id="PTHR45586:SF14">
    <property type="entry name" value="TETRATRICOPEPTIDE TPR_2 REPEAT PROTEIN"/>
    <property type="match status" value="1"/>
</dbReference>
<evidence type="ECO:0000313" key="4">
    <source>
        <dbReference type="EMBL" id="MFC4668045.1"/>
    </source>
</evidence>
<dbReference type="InterPro" id="IPR019734">
    <property type="entry name" value="TPR_rpt"/>
</dbReference>
<sequence>MKFYAMINRGSRRTAVAGALVALMAVSACDSSEDRANKHFQSAMELLEKGDVDRAVIEFRNVFKLNANHHDARLAYAKMQRDRGFTQEAFAQYRKLAEQTPDDIDVLTALAELSLDTGNWEEFERQVPRLMAVAPNSAVAQSLDNSLQYQNAVRDRDDAARGAQVIRARELMASDPSLKYPVRVVIDDLLREQKWSEAAEQIDVALKTSPDDLNMLQLKLGVLKQLNDDAGMRSLLESMVERFPDNEMIRNALIGLYVENGDIDGADVLLKADAEKSTSVEPTRRYVAFLYQYRGIDAAEAELNRIIAEGRLDSVPFKSALGRLKFDKGEEDAAVAMLEEVSNTAERTAEVRNLETELAQMLYRRGNAVGARQLVERILQEDPSHPGASKLKAAWLIQDDKTSDAIVLLRDTLAKAPSDPSIMTLLAEAYRREGSQELAMEMLSQAVEASGKAPAESIRYAQALIAKEQDRPAEQVLIDALRVDPKNTDLLAALGTLYTKNKNWPQAEGVVRRLKEFDTPASNTVASGLEAQLLSGQQRNDELMTMLEGLADKKDTQRGARDAIFRTRLETNGPEDALAYVDEQLAENPGDPNLRFMRAGTLLLLDRRDESIQIFRELLKEHPESDRVWITLYRIERATGDRQSALAVLDEALGKLPENPALLLSKAEELQLDGKFEDAIKLYEDLYKKNSGSSVVANNLASLLADHRTDAESLQRAYAVARRLRGTDVPAFQDTYGWIAHRLGNTEEALPYLEGAAKGLPNDVTVQYHYAVSLAANGKDAEALEQFKKTETMIDAAQPPAFADEVKSEIARLSGATPAAPKP</sequence>
<dbReference type="RefSeq" id="WP_380716282.1">
    <property type="nucleotide sequence ID" value="NZ_JBHSGI010000002.1"/>
</dbReference>
<feature type="signal peptide" evidence="3">
    <location>
        <begin position="1"/>
        <end position="28"/>
    </location>
</feature>
<keyword evidence="2" id="KW-0802">TPR repeat</keyword>
<feature type="chain" id="PRO_5046831605" evidence="3">
    <location>
        <begin position="29"/>
        <end position="823"/>
    </location>
</feature>
<accession>A0ABV9KDM0</accession>
<dbReference type="Pfam" id="PF13432">
    <property type="entry name" value="TPR_16"/>
    <property type="match status" value="2"/>
</dbReference>
<reference evidence="5" key="1">
    <citation type="journal article" date="2019" name="Int. J. Syst. Evol. Microbiol.">
        <title>The Global Catalogue of Microorganisms (GCM) 10K type strain sequencing project: providing services to taxonomists for standard genome sequencing and annotation.</title>
        <authorList>
            <consortium name="The Broad Institute Genomics Platform"/>
            <consortium name="The Broad Institute Genome Sequencing Center for Infectious Disease"/>
            <person name="Wu L."/>
            <person name="Ma J."/>
        </authorList>
    </citation>
    <scope>NUCLEOTIDE SEQUENCE [LARGE SCALE GENOMIC DNA]</scope>
    <source>
        <strain evidence="5">CGMCC 4.7283</strain>
    </source>
</reference>
<dbReference type="Pfam" id="PF14559">
    <property type="entry name" value="TPR_19"/>
    <property type="match status" value="1"/>
</dbReference>
<dbReference type="Gene3D" id="1.25.40.10">
    <property type="entry name" value="Tetratricopeptide repeat domain"/>
    <property type="match status" value="4"/>
</dbReference>